<sequence length="488" mass="58271">MKIEDFLEKKEIQHLTILKKIDALGGTVSHIELRQHLNLNKPTLDRALDEITFFLREFRDNYCLTVNEALIVIERQPNFSIEAIYSVYLKQSLKYQILDYAFKHREFTVFNIIHDLMISESTLFRKTKEINYLLKEFKIQLKNGNILGEELQIRYFYFLMYQAATPYHQLSEKVLTEHNMRLIQSLEKTLTMKLPSYSYTRIGLWLMISKKRIKYTKKVYRKVRKKMFLYESDWLYKKVRQFVLLYTSRYSIEVVEEESMLHFIFVASMSIFHYQDFTSYDLLRGRRTPNAMMDTMLRERILLEYLPQKPTIKVEQQITYYLSQANSLLYFFEGAIITSEQWDFREKTINLNQKITIELVEELLAKALEAFSKTPNSSDDLHYQLKHDYLNILAMIDFKIAKELRIAIELDMIESHAEILTQLIKLDLASLIGVSVETFSTKKNYDLVITNTLKYHRLEDAKQIVVISNSYSKYDRLFLKQKINDLRQ</sequence>
<dbReference type="InterPro" id="IPR007737">
    <property type="entry name" value="Mga_HTH"/>
</dbReference>
<organism evidence="4 5">
    <name type="scientific">Vagococcus intermedius</name>
    <dbReference type="NCBI Taxonomy" id="2991418"/>
    <lineage>
        <taxon>Bacteria</taxon>
        <taxon>Bacillati</taxon>
        <taxon>Bacillota</taxon>
        <taxon>Bacilli</taxon>
        <taxon>Lactobacillales</taxon>
        <taxon>Enterococcaceae</taxon>
        <taxon>Vagococcus</taxon>
    </lineage>
</organism>
<dbReference type="AlphaFoldDB" id="A0AAF0CWM1"/>
<dbReference type="EMBL" id="CP110232">
    <property type="protein sequence ID" value="WEG74228.1"/>
    <property type="molecule type" value="Genomic_DNA"/>
</dbReference>
<accession>A0AAF0CWM1</accession>
<keyword evidence="5" id="KW-1185">Reference proteome</keyword>
<dbReference type="RefSeq" id="WP_275470027.1">
    <property type="nucleotide sequence ID" value="NZ_CP110232.1"/>
</dbReference>
<proteinExistence type="predicted"/>
<keyword evidence="1" id="KW-0805">Transcription regulation</keyword>
<dbReference type="Gene3D" id="1.10.10.10">
    <property type="entry name" value="Winged helix-like DNA-binding domain superfamily/Winged helix DNA-binding domain"/>
    <property type="match status" value="1"/>
</dbReference>
<dbReference type="InterPro" id="IPR036388">
    <property type="entry name" value="WH-like_DNA-bd_sf"/>
</dbReference>
<evidence type="ECO:0000313" key="5">
    <source>
        <dbReference type="Proteomes" id="UP001179647"/>
    </source>
</evidence>
<gene>
    <name evidence="4" type="ORF">OL234_04850</name>
</gene>
<dbReference type="Proteomes" id="UP001179647">
    <property type="component" value="Chromosome"/>
</dbReference>
<evidence type="ECO:0000256" key="1">
    <source>
        <dbReference type="ARBA" id="ARBA00023015"/>
    </source>
</evidence>
<dbReference type="PANTHER" id="PTHR30185">
    <property type="entry name" value="CRYPTIC BETA-GLUCOSIDE BGL OPERON ANTITERMINATOR"/>
    <property type="match status" value="1"/>
</dbReference>
<dbReference type="PANTHER" id="PTHR30185:SF18">
    <property type="entry name" value="TRANSCRIPTIONAL REGULATOR MTLR"/>
    <property type="match status" value="1"/>
</dbReference>
<evidence type="ECO:0000259" key="3">
    <source>
        <dbReference type="Pfam" id="PF05043"/>
    </source>
</evidence>
<feature type="domain" description="Mga helix-turn-helix" evidence="3">
    <location>
        <begin position="78"/>
        <end position="161"/>
    </location>
</feature>
<keyword evidence="2" id="KW-0804">Transcription</keyword>
<dbReference type="KEGG" id="vie:OL234_04850"/>
<evidence type="ECO:0000313" key="4">
    <source>
        <dbReference type="EMBL" id="WEG74228.1"/>
    </source>
</evidence>
<protein>
    <submittedName>
        <fullName evidence="4">Helix-turn-helix domain-containing protein</fullName>
    </submittedName>
</protein>
<dbReference type="InterPro" id="IPR050661">
    <property type="entry name" value="BglG_antiterminators"/>
</dbReference>
<reference evidence="4" key="1">
    <citation type="submission" date="2022-10" db="EMBL/GenBank/DDBJ databases">
        <title>Vagococcus sp. isolated from poultry meat.</title>
        <authorList>
            <person name="Johansson P."/>
            <person name="Bjorkroth J."/>
        </authorList>
    </citation>
    <scope>NUCLEOTIDE SEQUENCE</scope>
    <source>
        <strain evidence="4">STAA11</strain>
    </source>
</reference>
<dbReference type="Pfam" id="PF05043">
    <property type="entry name" value="Mga"/>
    <property type="match status" value="1"/>
</dbReference>
<evidence type="ECO:0000256" key="2">
    <source>
        <dbReference type="ARBA" id="ARBA00023163"/>
    </source>
</evidence>
<name>A0AAF0CWM1_9ENTE</name>